<feature type="compositionally biased region" description="Basic and acidic residues" evidence="1">
    <location>
        <begin position="16"/>
        <end position="26"/>
    </location>
</feature>
<gene>
    <name evidence="2" type="ORF">CXK99_17090</name>
</gene>
<sequence length="72" mass="7780">MCSSRPIAPARSASPGERRGIPGLDQSRRYGDGQGVFECEQLAGWLCDVLDALANGEFFLTCSFQFLPLAAQ</sequence>
<name>A0A2N8RBE9_STUST</name>
<protein>
    <submittedName>
        <fullName evidence="2">Uncharacterized protein</fullName>
    </submittedName>
</protein>
<dbReference type="Proteomes" id="UP000236003">
    <property type="component" value="Unassembled WGS sequence"/>
</dbReference>
<reference evidence="2 3" key="1">
    <citation type="submission" date="2018-01" db="EMBL/GenBank/DDBJ databases">
        <title>Denitrification phenotypes of diverse strains of Pseudomonas stutzeri.</title>
        <authorList>
            <person name="Milligan D.A."/>
            <person name="Bergaust L."/>
            <person name="Bakken L.R."/>
            <person name="Frostegard A."/>
        </authorList>
    </citation>
    <scope>NUCLEOTIDE SEQUENCE [LARGE SCALE GENOMIC DNA]</scope>
    <source>
        <strain evidence="2 3">CCUG 44592</strain>
    </source>
</reference>
<evidence type="ECO:0000313" key="2">
    <source>
        <dbReference type="EMBL" id="PNF58415.1"/>
    </source>
</evidence>
<organism evidence="2 3">
    <name type="scientific">Stutzerimonas stutzeri</name>
    <name type="common">Pseudomonas stutzeri</name>
    <dbReference type="NCBI Taxonomy" id="316"/>
    <lineage>
        <taxon>Bacteria</taxon>
        <taxon>Pseudomonadati</taxon>
        <taxon>Pseudomonadota</taxon>
        <taxon>Gammaproteobacteria</taxon>
        <taxon>Pseudomonadales</taxon>
        <taxon>Pseudomonadaceae</taxon>
        <taxon>Stutzerimonas</taxon>
    </lineage>
</organism>
<evidence type="ECO:0000313" key="3">
    <source>
        <dbReference type="Proteomes" id="UP000236003"/>
    </source>
</evidence>
<accession>A0A2N8RBE9</accession>
<dbReference type="AlphaFoldDB" id="A0A2N8RBE9"/>
<comment type="caution">
    <text evidence="2">The sequence shown here is derived from an EMBL/GenBank/DDBJ whole genome shotgun (WGS) entry which is preliminary data.</text>
</comment>
<feature type="region of interest" description="Disordered" evidence="1">
    <location>
        <begin position="1"/>
        <end position="26"/>
    </location>
</feature>
<proteinExistence type="predicted"/>
<evidence type="ECO:0000256" key="1">
    <source>
        <dbReference type="SAM" id="MobiDB-lite"/>
    </source>
</evidence>
<feature type="compositionally biased region" description="Low complexity" evidence="1">
    <location>
        <begin position="1"/>
        <end position="15"/>
    </location>
</feature>
<dbReference type="EMBL" id="POUM01000015">
    <property type="protein sequence ID" value="PNF58415.1"/>
    <property type="molecule type" value="Genomic_DNA"/>
</dbReference>